<protein>
    <submittedName>
        <fullName evidence="2">Uncharacterized protein</fullName>
    </submittedName>
</protein>
<dbReference type="SUPFAM" id="SSF81698">
    <property type="entry name" value="FF domain"/>
    <property type="match status" value="1"/>
</dbReference>
<comment type="caution">
    <text evidence="2">The sequence shown here is derived from an EMBL/GenBank/DDBJ whole genome shotgun (WGS) entry which is preliminary data.</text>
</comment>
<dbReference type="EMBL" id="CAUYUJ010015654">
    <property type="protein sequence ID" value="CAK0856604.1"/>
    <property type="molecule type" value="Genomic_DNA"/>
</dbReference>
<keyword evidence="3" id="KW-1185">Reference proteome</keyword>
<dbReference type="PANTHER" id="PTHR15377:SF3">
    <property type="entry name" value="WW DOMAIN-CONTAINING PROTEIN"/>
    <property type="match status" value="1"/>
</dbReference>
<reference evidence="2" key="1">
    <citation type="submission" date="2023-10" db="EMBL/GenBank/DDBJ databases">
        <authorList>
            <person name="Chen Y."/>
            <person name="Shah S."/>
            <person name="Dougan E. K."/>
            <person name="Thang M."/>
            <person name="Chan C."/>
        </authorList>
    </citation>
    <scope>NUCLEOTIDE SEQUENCE [LARGE SCALE GENOMIC DNA]</scope>
</reference>
<sequence length="206" mass="22968">MLQERGVGPFDKYEAWLPKLLGDRRFKAVPLPDRKRLFSQEQKQLGQHQREELVAARRQRCGDFAALLAGAEATALLAAAASADEWLRALADSGLGADERWEPVPPDDREKMVRMAFEAHQRRSSEAAALACQAFQALLEEAVLGAGGGVAEPPPFGEVRRLLRAEPRWKAVGCAEKRQSLYAAAAADAARRWLRKRRQEAQDRRT</sequence>
<organism evidence="2 3">
    <name type="scientific">Prorocentrum cordatum</name>
    <dbReference type="NCBI Taxonomy" id="2364126"/>
    <lineage>
        <taxon>Eukaryota</taxon>
        <taxon>Sar</taxon>
        <taxon>Alveolata</taxon>
        <taxon>Dinophyceae</taxon>
        <taxon>Prorocentrales</taxon>
        <taxon>Prorocentraceae</taxon>
        <taxon>Prorocentrum</taxon>
    </lineage>
</organism>
<dbReference type="Gene3D" id="1.10.10.440">
    <property type="entry name" value="FF domain"/>
    <property type="match status" value="2"/>
</dbReference>
<dbReference type="InterPro" id="IPR036517">
    <property type="entry name" value="FF_domain_sf"/>
</dbReference>
<accession>A0ABN9UD90</accession>
<dbReference type="PANTHER" id="PTHR15377">
    <property type="entry name" value="TRANSCRIPTION ELONGATION REGULATOR 1"/>
    <property type="match status" value="1"/>
</dbReference>
<gene>
    <name evidence="2" type="ORF">PCOR1329_LOCUS46973</name>
</gene>
<dbReference type="Proteomes" id="UP001189429">
    <property type="component" value="Unassembled WGS sequence"/>
</dbReference>
<name>A0ABN9UD90_9DINO</name>
<evidence type="ECO:0000313" key="3">
    <source>
        <dbReference type="Proteomes" id="UP001189429"/>
    </source>
</evidence>
<evidence type="ECO:0000256" key="1">
    <source>
        <dbReference type="ARBA" id="ARBA00022737"/>
    </source>
</evidence>
<evidence type="ECO:0000313" key="2">
    <source>
        <dbReference type="EMBL" id="CAK0856604.1"/>
    </source>
</evidence>
<proteinExistence type="predicted"/>
<keyword evidence="1" id="KW-0677">Repeat</keyword>
<dbReference type="InterPro" id="IPR045148">
    <property type="entry name" value="TCRG1-like"/>
</dbReference>